<dbReference type="AlphaFoldDB" id="A0ABD4LMC9"/>
<dbReference type="InterPro" id="IPR017642">
    <property type="entry name" value="DNA_S_mod_DndB"/>
</dbReference>
<reference evidence="1 2" key="1">
    <citation type="submission" date="2020-12" db="EMBL/GenBank/DDBJ databases">
        <title>Genome assembly for a thermostable protease producing Bacillus cereus MAKP1 strain isolated from chicken gut.</title>
        <authorList>
            <person name="Malaviya A."/>
        </authorList>
    </citation>
    <scope>NUCLEOTIDE SEQUENCE [LARGE SCALE GENOMIC DNA]</scope>
    <source>
        <strain evidence="1 2">MAKP1</strain>
    </source>
</reference>
<proteinExistence type="predicted"/>
<protein>
    <submittedName>
        <fullName evidence="1">DGQHR domain-containing protein</fullName>
    </submittedName>
</protein>
<dbReference type="CDD" id="cd16414">
    <property type="entry name" value="dndB_like"/>
    <property type="match status" value="1"/>
</dbReference>
<sequence length="385" mass="44136">MRVGTGLGTVFDSTNLEVSSFATLSAIRGKQFGREVFSTVIKFNDLAKFLEIFPQVQRDIVQRKVASIRRYILTGLENGNSNNMRFFSAVTVSCKGTMFYDETNSRVAINTEESRLSINDGQHRFEAIKTAIEYLEGEFVKCKDKNKEARIKNMIDELHEMVVPVVIFNGLSEAEEKQLFHDLNNLAQRPSRSANIRLNQTDLLSRMSREVAEENRYLKHYGVEYDKVSIHPRNPNTILLTSIYNSIKALLDNEYKFDKNFLTESNYNKHKAMVNETFDKMFFVLPPDLDTKEKYITDKSFTFKAICKFICDARTYLDLQLSDDEIFDIIKNTNWTNTVEAWENYGASLSKAGQTVFGGGMHGGYKAVYDSLMDKARTKSESPKE</sequence>
<organism evidence="1 2">
    <name type="scientific">Bacillus cereus</name>
    <dbReference type="NCBI Taxonomy" id="1396"/>
    <lineage>
        <taxon>Bacteria</taxon>
        <taxon>Bacillati</taxon>
        <taxon>Bacillota</taxon>
        <taxon>Bacilli</taxon>
        <taxon>Bacillales</taxon>
        <taxon>Bacillaceae</taxon>
        <taxon>Bacillus</taxon>
        <taxon>Bacillus cereus group</taxon>
    </lineage>
</organism>
<accession>A0ABD4LMC9</accession>
<dbReference type="Proteomes" id="UP000613452">
    <property type="component" value="Unassembled WGS sequence"/>
</dbReference>
<comment type="caution">
    <text evidence="1">The sequence shown here is derived from an EMBL/GenBank/DDBJ whole genome shotgun (WGS) entry which is preliminary data.</text>
</comment>
<evidence type="ECO:0000313" key="1">
    <source>
        <dbReference type="EMBL" id="MBK1611812.1"/>
    </source>
</evidence>
<evidence type="ECO:0000313" key="2">
    <source>
        <dbReference type="Proteomes" id="UP000613452"/>
    </source>
</evidence>
<dbReference type="InterPro" id="IPR017601">
    <property type="entry name" value="DGQHR-contain_dom"/>
</dbReference>
<gene>
    <name evidence="1" type="ORF">JCR31_28690</name>
</gene>
<dbReference type="Pfam" id="PF14072">
    <property type="entry name" value="DndB"/>
    <property type="match status" value="1"/>
</dbReference>
<name>A0ABD4LMC9_BACCE</name>
<dbReference type="EMBL" id="JAEFBZ010000007">
    <property type="protein sequence ID" value="MBK1611812.1"/>
    <property type="molecule type" value="Genomic_DNA"/>
</dbReference>
<dbReference type="NCBIfam" id="TIGR03187">
    <property type="entry name" value="DGQHR"/>
    <property type="match status" value="1"/>
</dbReference>